<feature type="domain" description="DUF4328" evidence="2">
    <location>
        <begin position="79"/>
        <end position="208"/>
    </location>
</feature>
<dbReference type="EMBL" id="BJMM01000017">
    <property type="protein sequence ID" value="GEB51025.1"/>
    <property type="molecule type" value="Genomic_DNA"/>
</dbReference>
<dbReference type="OrthoDB" id="4174975at2"/>
<keyword evidence="1" id="KW-0472">Membrane</keyword>
<organism evidence="3 4">
    <name type="scientific">Streptomyces cacaoi</name>
    <dbReference type="NCBI Taxonomy" id="1898"/>
    <lineage>
        <taxon>Bacteria</taxon>
        <taxon>Bacillati</taxon>
        <taxon>Actinomycetota</taxon>
        <taxon>Actinomycetes</taxon>
        <taxon>Kitasatosporales</taxon>
        <taxon>Streptomycetaceae</taxon>
        <taxon>Streptomyces</taxon>
    </lineage>
</organism>
<dbReference type="Proteomes" id="UP000319210">
    <property type="component" value="Unassembled WGS sequence"/>
</dbReference>
<keyword evidence="4" id="KW-1185">Reference proteome</keyword>
<evidence type="ECO:0000313" key="4">
    <source>
        <dbReference type="Proteomes" id="UP000319210"/>
    </source>
</evidence>
<dbReference type="RefSeq" id="WP_086814012.1">
    <property type="nucleotide sequence ID" value="NZ_BJMM01000017.1"/>
</dbReference>
<dbReference type="Pfam" id="PF14219">
    <property type="entry name" value="DUF4328"/>
    <property type="match status" value="1"/>
</dbReference>
<evidence type="ECO:0000313" key="3">
    <source>
        <dbReference type="EMBL" id="GEB51025.1"/>
    </source>
</evidence>
<protein>
    <recommendedName>
        <fullName evidence="2">DUF4328 domain-containing protein</fullName>
    </recommendedName>
</protein>
<dbReference type="AlphaFoldDB" id="A0A4Y3R022"/>
<reference evidence="3 4" key="1">
    <citation type="submission" date="2019-06" db="EMBL/GenBank/DDBJ databases">
        <title>Whole genome shotgun sequence of Streptomyces cacaoi subsp. cacaoi NBRC 12748.</title>
        <authorList>
            <person name="Hosoyama A."/>
            <person name="Uohara A."/>
            <person name="Ohji S."/>
            <person name="Ichikawa N."/>
        </authorList>
    </citation>
    <scope>NUCLEOTIDE SEQUENCE [LARGE SCALE GENOMIC DNA]</scope>
    <source>
        <strain evidence="3 4">NBRC 12748</strain>
    </source>
</reference>
<keyword evidence="1" id="KW-0812">Transmembrane</keyword>
<feature type="transmembrane region" description="Helical" evidence="1">
    <location>
        <begin position="113"/>
        <end position="131"/>
    </location>
</feature>
<comment type="caution">
    <text evidence="3">The sequence shown here is derived from an EMBL/GenBank/DDBJ whole genome shotgun (WGS) entry which is preliminary data.</text>
</comment>
<feature type="transmembrane region" description="Helical" evidence="1">
    <location>
        <begin position="185"/>
        <end position="207"/>
    </location>
</feature>
<gene>
    <name evidence="3" type="ORF">SCA03_35760</name>
</gene>
<name>A0A4Y3R022_STRCI</name>
<evidence type="ECO:0000256" key="1">
    <source>
        <dbReference type="SAM" id="Phobius"/>
    </source>
</evidence>
<dbReference type="InterPro" id="IPR025565">
    <property type="entry name" value="DUF4328"/>
</dbReference>
<feature type="transmembrane region" description="Helical" evidence="1">
    <location>
        <begin position="151"/>
        <end position="170"/>
    </location>
</feature>
<feature type="transmembrane region" description="Helical" evidence="1">
    <location>
        <begin position="20"/>
        <end position="38"/>
    </location>
</feature>
<accession>A0A4Y3R022</accession>
<keyword evidence="1" id="KW-1133">Transmembrane helix</keyword>
<sequence length="217" mass="23378">MSDDEAQAAALQPVRGAARFAIAGLVLAGAAWVLRAVWHIRLAVTGQPASGPPHQGGGRHRPLTDLENSYHFVTDVGDAVTLLCAVAFLAWLLRIRDNAQALSGKPPRYSLPWVYLGWVVPIINLWVPRGVVVDIHQRSAPGKRLPRSVNWWWGLWVVGLLSGVGLMYTGTTDEVMVRAYSDPQFLLAADAVLVGAAVAGVFVVRALTAVQRTDSSS</sequence>
<feature type="transmembrane region" description="Helical" evidence="1">
    <location>
        <begin position="69"/>
        <end position="93"/>
    </location>
</feature>
<evidence type="ECO:0000259" key="2">
    <source>
        <dbReference type="Pfam" id="PF14219"/>
    </source>
</evidence>
<proteinExistence type="predicted"/>